<evidence type="ECO:0000313" key="2">
    <source>
        <dbReference type="Proteomes" id="UP001375539"/>
    </source>
</evidence>
<keyword evidence="2" id="KW-1185">Reference proteome</keyword>
<reference evidence="1" key="1">
    <citation type="submission" date="2024-03" db="EMBL/GenBank/DDBJ databases">
        <title>Novel Streptomyces species of biotechnological and ecological value are a feature of Machair soil.</title>
        <authorList>
            <person name="Prole J.R."/>
            <person name="Goodfellow M."/>
            <person name="Allenby N."/>
            <person name="Ward A.C."/>
        </authorList>
    </citation>
    <scope>NUCLEOTIDE SEQUENCE</scope>
    <source>
        <strain evidence="1">MS1.AVA.4</strain>
    </source>
</reference>
<evidence type="ECO:0000313" key="1">
    <source>
        <dbReference type="EMBL" id="MEJ8656057.1"/>
    </source>
</evidence>
<protein>
    <submittedName>
        <fullName evidence="1">Aminoglycoside phosphotransferase family protein</fullName>
        <ecNumber evidence="1">2.7.1.-</ecNumber>
    </submittedName>
</protein>
<accession>A0ACC6QE08</accession>
<keyword evidence="1" id="KW-0808">Transferase</keyword>
<name>A0ACC6QE08_9ACTN</name>
<organism evidence="1 2">
    <name type="scientific">Streptomyces pratisoli</name>
    <dbReference type="NCBI Taxonomy" id="3139917"/>
    <lineage>
        <taxon>Bacteria</taxon>
        <taxon>Bacillati</taxon>
        <taxon>Actinomycetota</taxon>
        <taxon>Actinomycetes</taxon>
        <taxon>Kitasatosporales</taxon>
        <taxon>Streptomycetaceae</taxon>
        <taxon>Streptomyces</taxon>
    </lineage>
</organism>
<sequence>MEQSNRALVGALSDVAREAAHAAGARAACRACGRDGEVLAERPDGIVVRHGRVVVKAHAPGTDPDDHRTRIAVASHPRVAGILLPPVPYAAALGERPVSAWPYGSPVDPEDPDGAPWEEAAVLLARLHTVPLDALPGPLPVMRGPAKAASAVARMRAAAPAHPAARSVLDAWDRLPAWARGEAPAPRGARLCHGDLHLGQLVRHPAHDGPWQLIDVDDLGLGDPAWDLARPAAWYAAGMLSPDIWSRFLTAYRRSGGPATGSSGGDPWPQLDVPARALTVQTAALAIARSTAEGRDLDEVERMMTDACARIASLPPELEDMIPS</sequence>
<dbReference type="Proteomes" id="UP001375539">
    <property type="component" value="Unassembled WGS sequence"/>
</dbReference>
<comment type="caution">
    <text evidence="1">The sequence shown here is derived from an EMBL/GenBank/DDBJ whole genome shotgun (WGS) entry which is preliminary data.</text>
</comment>
<proteinExistence type="predicted"/>
<dbReference type="EMBL" id="JBBKAI010000002">
    <property type="protein sequence ID" value="MEJ8656057.1"/>
    <property type="molecule type" value="Genomic_DNA"/>
</dbReference>
<gene>
    <name evidence="1" type="ORF">WKI58_05890</name>
</gene>
<dbReference type="EC" id="2.7.1.-" evidence="1"/>